<dbReference type="Gene3D" id="3.30.160.60">
    <property type="entry name" value="Classic Zinc Finger"/>
    <property type="match status" value="5"/>
</dbReference>
<dbReference type="PANTHER" id="PTHR24390:SF159">
    <property type="entry name" value="GROWTH FACTOR INDEPENDENT 1 TRANSCRIPTIONAL REPRESSOR"/>
    <property type="match status" value="1"/>
</dbReference>
<dbReference type="EMBL" id="OU895880">
    <property type="protein sequence ID" value="CAG9810159.1"/>
    <property type="molecule type" value="Genomic_DNA"/>
</dbReference>
<keyword evidence="11" id="KW-1185">Reference proteome</keyword>
<feature type="domain" description="C2H2-type" evidence="9">
    <location>
        <begin position="160"/>
        <end position="187"/>
    </location>
</feature>
<feature type="domain" description="C2H2-type" evidence="9">
    <location>
        <begin position="245"/>
        <end position="272"/>
    </location>
</feature>
<keyword evidence="2" id="KW-0479">Metal-binding</keyword>
<dbReference type="GO" id="GO:0006357">
    <property type="term" value="P:regulation of transcription by RNA polymerase II"/>
    <property type="evidence" value="ECO:0007669"/>
    <property type="project" value="TreeGrafter"/>
</dbReference>
<dbReference type="GO" id="GO:0005634">
    <property type="term" value="C:nucleus"/>
    <property type="evidence" value="ECO:0007669"/>
    <property type="project" value="UniProtKB-SubCell"/>
</dbReference>
<dbReference type="GO" id="GO:0000978">
    <property type="term" value="F:RNA polymerase II cis-regulatory region sequence-specific DNA binding"/>
    <property type="evidence" value="ECO:0007669"/>
    <property type="project" value="TreeGrafter"/>
</dbReference>
<dbReference type="InterPro" id="IPR013087">
    <property type="entry name" value="Znf_C2H2_type"/>
</dbReference>
<evidence type="ECO:0000256" key="5">
    <source>
        <dbReference type="ARBA" id="ARBA00022833"/>
    </source>
</evidence>
<proteinExistence type="predicted"/>
<dbReference type="PROSITE" id="PS50157">
    <property type="entry name" value="ZINC_FINGER_C2H2_2"/>
    <property type="match status" value="7"/>
</dbReference>
<gene>
    <name evidence="10" type="ORF">CHIRRI_LOCUS12976</name>
</gene>
<evidence type="ECO:0000256" key="3">
    <source>
        <dbReference type="ARBA" id="ARBA00022737"/>
    </source>
</evidence>
<feature type="domain" description="C2H2-type" evidence="9">
    <location>
        <begin position="395"/>
        <end position="422"/>
    </location>
</feature>
<feature type="domain" description="C2H2-type" evidence="9">
    <location>
        <begin position="128"/>
        <end position="156"/>
    </location>
</feature>
<dbReference type="GO" id="GO:0008270">
    <property type="term" value="F:zinc ion binding"/>
    <property type="evidence" value="ECO:0007669"/>
    <property type="project" value="UniProtKB-KW"/>
</dbReference>
<comment type="subcellular location">
    <subcellularLocation>
        <location evidence="1">Nucleus</location>
    </subcellularLocation>
</comment>
<dbReference type="OrthoDB" id="7727540at2759"/>
<protein>
    <recommendedName>
        <fullName evidence="9">C2H2-type domain-containing protein</fullName>
    </recommendedName>
</protein>
<dbReference type="SUPFAM" id="SSF57667">
    <property type="entry name" value="beta-beta-alpha zinc fingers"/>
    <property type="match status" value="4"/>
</dbReference>
<dbReference type="PANTHER" id="PTHR24390">
    <property type="entry name" value="ZINC FINGER PROTEIN"/>
    <property type="match status" value="1"/>
</dbReference>
<feature type="domain" description="C2H2-type" evidence="9">
    <location>
        <begin position="300"/>
        <end position="327"/>
    </location>
</feature>
<evidence type="ECO:0000313" key="10">
    <source>
        <dbReference type="EMBL" id="CAG9810159.1"/>
    </source>
</evidence>
<dbReference type="InterPro" id="IPR036236">
    <property type="entry name" value="Znf_C2H2_sf"/>
</dbReference>
<evidence type="ECO:0000256" key="2">
    <source>
        <dbReference type="ARBA" id="ARBA00022723"/>
    </source>
</evidence>
<evidence type="ECO:0000256" key="6">
    <source>
        <dbReference type="ARBA" id="ARBA00023125"/>
    </source>
</evidence>
<name>A0A9N9WXK2_9DIPT</name>
<evidence type="ECO:0000256" key="1">
    <source>
        <dbReference type="ARBA" id="ARBA00004123"/>
    </source>
</evidence>
<reference evidence="10" key="2">
    <citation type="submission" date="2022-10" db="EMBL/GenBank/DDBJ databases">
        <authorList>
            <consortium name="ENA_rothamsted_submissions"/>
            <consortium name="culmorum"/>
            <person name="King R."/>
        </authorList>
    </citation>
    <scope>NUCLEOTIDE SEQUENCE</scope>
</reference>
<keyword evidence="4 8" id="KW-0863">Zinc-finger</keyword>
<accession>A0A9N9WXK2</accession>
<sequence>MSGKIVEFFKFESNQVAKVGNQENKSNGKSDQNIRECRIVLTDVMKPLPNQQLTVSSSIETNRNAVPETGKSIKNFLVFKPNLNKSVESKINKLSSNSSKNTSLKCQTCSTIFKKANGLKIHSKFCVKKCDICETTFTTRNRLNAHNKKFHKDKLKDAIIICDICGKEFFLKYGLERHLKAHQEPTQKTTCECDFCGKLFKNRSLVHGHMKTHLPAVKCKICQKELKQGCINMHNKIFHENNATFQCEICSIVFKTEQYLKQHRMVHDKKFECNICKKKYKNRFILKKHVYEYHENPKSNKCDVCEKKFNEFRDLKKHKRIHDKNQKAFKCQLCSFETIYRHSFTNHVEIHNALISKYANIDNPIKCDKCFRFFKDKKARRVHITKVHPVIVINYQCDLCGKYVKTKHSITNHIECHLRKRKD</sequence>
<dbReference type="SMART" id="SM00355">
    <property type="entry name" value="ZnF_C2H2"/>
    <property type="match status" value="11"/>
</dbReference>
<keyword evidence="7" id="KW-0539">Nucleus</keyword>
<evidence type="ECO:0000313" key="11">
    <source>
        <dbReference type="Proteomes" id="UP001153620"/>
    </source>
</evidence>
<dbReference type="PROSITE" id="PS00028">
    <property type="entry name" value="ZINC_FINGER_C2H2_1"/>
    <property type="match status" value="7"/>
</dbReference>
<dbReference type="GO" id="GO:0003700">
    <property type="term" value="F:DNA-binding transcription factor activity"/>
    <property type="evidence" value="ECO:0007669"/>
    <property type="project" value="TreeGrafter"/>
</dbReference>
<keyword evidence="6" id="KW-0238">DNA-binding</keyword>
<evidence type="ECO:0000256" key="7">
    <source>
        <dbReference type="ARBA" id="ARBA00023242"/>
    </source>
</evidence>
<evidence type="ECO:0000256" key="8">
    <source>
        <dbReference type="PROSITE-ProRule" id="PRU00042"/>
    </source>
</evidence>
<keyword evidence="3" id="KW-0677">Repeat</keyword>
<feature type="domain" description="C2H2-type" evidence="9">
    <location>
        <begin position="271"/>
        <end position="299"/>
    </location>
</feature>
<keyword evidence="5" id="KW-0862">Zinc</keyword>
<dbReference type="Pfam" id="PF00096">
    <property type="entry name" value="zf-C2H2"/>
    <property type="match status" value="3"/>
</dbReference>
<evidence type="ECO:0000256" key="4">
    <source>
        <dbReference type="ARBA" id="ARBA00022771"/>
    </source>
</evidence>
<reference evidence="10" key="1">
    <citation type="submission" date="2022-01" db="EMBL/GenBank/DDBJ databases">
        <authorList>
            <person name="King R."/>
        </authorList>
    </citation>
    <scope>NUCLEOTIDE SEQUENCE</scope>
</reference>
<dbReference type="AlphaFoldDB" id="A0A9N9WXK2"/>
<dbReference type="Proteomes" id="UP001153620">
    <property type="component" value="Chromosome 4"/>
</dbReference>
<evidence type="ECO:0000259" key="9">
    <source>
        <dbReference type="PROSITE" id="PS50157"/>
    </source>
</evidence>
<organism evidence="10 11">
    <name type="scientific">Chironomus riparius</name>
    <dbReference type="NCBI Taxonomy" id="315576"/>
    <lineage>
        <taxon>Eukaryota</taxon>
        <taxon>Metazoa</taxon>
        <taxon>Ecdysozoa</taxon>
        <taxon>Arthropoda</taxon>
        <taxon>Hexapoda</taxon>
        <taxon>Insecta</taxon>
        <taxon>Pterygota</taxon>
        <taxon>Neoptera</taxon>
        <taxon>Endopterygota</taxon>
        <taxon>Diptera</taxon>
        <taxon>Nematocera</taxon>
        <taxon>Chironomoidea</taxon>
        <taxon>Chironomidae</taxon>
        <taxon>Chironominae</taxon>
        <taxon>Chironomus</taxon>
    </lineage>
</organism>
<feature type="domain" description="C2H2-type" evidence="9">
    <location>
        <begin position="191"/>
        <end position="213"/>
    </location>
</feature>